<dbReference type="AlphaFoldDB" id="A0A6I2MLA8"/>
<dbReference type="PANTHER" id="PTHR34220">
    <property type="entry name" value="SENSOR HISTIDINE KINASE YPDA"/>
    <property type="match status" value="1"/>
</dbReference>
<dbReference type="Proteomes" id="UP000443153">
    <property type="component" value="Unassembled WGS sequence"/>
</dbReference>
<dbReference type="OrthoDB" id="9809908at2"/>
<feature type="transmembrane region" description="Helical" evidence="1">
    <location>
        <begin position="38"/>
        <end position="57"/>
    </location>
</feature>
<feature type="transmembrane region" description="Helical" evidence="1">
    <location>
        <begin position="119"/>
        <end position="139"/>
    </location>
</feature>
<sequence length="344" mass="39926">MILYKKNIPQILVHLFLWCALYGLLLYPFFSLSQPVPGGMWLKMITATLLFYLNYFILVPQLLLNGRKIIYLVVSIALIGIISYVMHKFFRPPEMNQFANPLHRMEPHQNDLLAFRFPLIPVVNFGVPFLFSTMLRVYVGWQKNESLRKSIEKEKVESELQFFKAQLNPHFLFNSLNTIYSLSVKKSNDTSEAIINLSELMRYMLYEADKGNVPISKEIEYIRSYVALQRLRLANNENVHLKVSGDDSNIKIPPLLFISFIENAFKYGTDYNGKTMIKINFLIQDKSIHFNIVNSIGNQKPKTKSSGLGLENVKNRLKYLYPNSHELRIADDGEIYEVDLIINL</sequence>
<keyword evidence="4" id="KW-1185">Reference proteome</keyword>
<reference evidence="3 4" key="1">
    <citation type="submission" date="2019-11" db="EMBL/GenBank/DDBJ databases">
        <title>Maribacter lutea sp. nov., a marine bacterium isolated from intertidal sand.</title>
        <authorList>
            <person name="Liu A."/>
        </authorList>
    </citation>
    <scope>NUCLEOTIDE SEQUENCE [LARGE SCALE GENOMIC DNA]</scope>
    <source>
        <strain evidence="3 4">RZ05</strain>
    </source>
</reference>
<keyword evidence="3" id="KW-0808">Transferase</keyword>
<dbReference type="GO" id="GO:0016020">
    <property type="term" value="C:membrane"/>
    <property type="evidence" value="ECO:0007669"/>
    <property type="project" value="InterPro"/>
</dbReference>
<evidence type="ECO:0000256" key="1">
    <source>
        <dbReference type="SAM" id="Phobius"/>
    </source>
</evidence>
<keyword evidence="3" id="KW-0418">Kinase</keyword>
<dbReference type="InterPro" id="IPR050640">
    <property type="entry name" value="Bact_2-comp_sensor_kinase"/>
</dbReference>
<dbReference type="GO" id="GO:0000155">
    <property type="term" value="F:phosphorelay sensor kinase activity"/>
    <property type="evidence" value="ECO:0007669"/>
    <property type="project" value="InterPro"/>
</dbReference>
<dbReference type="InterPro" id="IPR036890">
    <property type="entry name" value="HATPase_C_sf"/>
</dbReference>
<gene>
    <name evidence="3" type="ORF">GJ691_09975</name>
</gene>
<evidence type="ECO:0000259" key="2">
    <source>
        <dbReference type="Pfam" id="PF06580"/>
    </source>
</evidence>
<keyword evidence="1" id="KW-1133">Transmembrane helix</keyword>
<keyword evidence="1" id="KW-0812">Transmembrane</keyword>
<dbReference type="PANTHER" id="PTHR34220:SF7">
    <property type="entry name" value="SENSOR HISTIDINE KINASE YPDA"/>
    <property type="match status" value="1"/>
</dbReference>
<dbReference type="InterPro" id="IPR010559">
    <property type="entry name" value="Sig_transdc_His_kin_internal"/>
</dbReference>
<feature type="transmembrane region" description="Helical" evidence="1">
    <location>
        <begin position="69"/>
        <end position="86"/>
    </location>
</feature>
<dbReference type="SUPFAM" id="SSF55874">
    <property type="entry name" value="ATPase domain of HSP90 chaperone/DNA topoisomerase II/histidine kinase"/>
    <property type="match status" value="1"/>
</dbReference>
<feature type="transmembrane region" description="Helical" evidence="1">
    <location>
        <begin position="12"/>
        <end position="32"/>
    </location>
</feature>
<proteinExistence type="predicted"/>
<evidence type="ECO:0000313" key="4">
    <source>
        <dbReference type="Proteomes" id="UP000443153"/>
    </source>
</evidence>
<accession>A0A6I2MLA8</accession>
<comment type="caution">
    <text evidence="3">The sequence shown here is derived from an EMBL/GenBank/DDBJ whole genome shotgun (WGS) entry which is preliminary data.</text>
</comment>
<dbReference type="RefSeq" id="WP_154366430.1">
    <property type="nucleotide sequence ID" value="NZ_WKJH01000006.1"/>
</dbReference>
<dbReference type="EMBL" id="WKJH01000006">
    <property type="protein sequence ID" value="MRX64498.1"/>
    <property type="molecule type" value="Genomic_DNA"/>
</dbReference>
<protein>
    <submittedName>
        <fullName evidence="3">Sensor histidine kinase</fullName>
    </submittedName>
</protein>
<evidence type="ECO:0000313" key="3">
    <source>
        <dbReference type="EMBL" id="MRX64498.1"/>
    </source>
</evidence>
<keyword evidence="1" id="KW-0472">Membrane</keyword>
<organism evidence="3 4">
    <name type="scientific">Maribacter luteus</name>
    <dbReference type="NCBI Taxonomy" id="2594478"/>
    <lineage>
        <taxon>Bacteria</taxon>
        <taxon>Pseudomonadati</taxon>
        <taxon>Bacteroidota</taxon>
        <taxon>Flavobacteriia</taxon>
        <taxon>Flavobacteriales</taxon>
        <taxon>Flavobacteriaceae</taxon>
        <taxon>Maribacter</taxon>
    </lineage>
</organism>
<feature type="domain" description="Signal transduction histidine kinase internal region" evidence="2">
    <location>
        <begin position="158"/>
        <end position="235"/>
    </location>
</feature>
<dbReference type="Pfam" id="PF06580">
    <property type="entry name" value="His_kinase"/>
    <property type="match status" value="1"/>
</dbReference>
<name>A0A6I2MLA8_9FLAO</name>